<evidence type="ECO:0000256" key="3">
    <source>
        <dbReference type="ARBA" id="ARBA00004721"/>
    </source>
</evidence>
<keyword evidence="12" id="KW-0472">Membrane</keyword>
<comment type="subcellular location">
    <subcellularLocation>
        <location evidence="2">Membrane</location>
    </subcellularLocation>
</comment>
<dbReference type="AlphaFoldDB" id="A0A8K0XTA8"/>
<evidence type="ECO:0000256" key="7">
    <source>
        <dbReference type="ARBA" id="ARBA00022723"/>
    </source>
</evidence>
<keyword evidence="15" id="KW-1185">Reference proteome</keyword>
<evidence type="ECO:0000256" key="9">
    <source>
        <dbReference type="ARBA" id="ARBA00023002"/>
    </source>
</evidence>
<keyword evidence="7 13" id="KW-0479">Metal-binding</keyword>
<keyword evidence="10 13" id="KW-0408">Iron</keyword>
<dbReference type="OrthoDB" id="1470350at2759"/>
<evidence type="ECO:0000256" key="11">
    <source>
        <dbReference type="ARBA" id="ARBA00023033"/>
    </source>
</evidence>
<dbReference type="InterPro" id="IPR050121">
    <property type="entry name" value="Cytochrome_P450_monoxygenase"/>
</dbReference>
<evidence type="ECO:0000256" key="1">
    <source>
        <dbReference type="ARBA" id="ARBA00001971"/>
    </source>
</evidence>
<evidence type="ECO:0000256" key="6">
    <source>
        <dbReference type="ARBA" id="ARBA00022692"/>
    </source>
</evidence>
<evidence type="ECO:0000256" key="5">
    <source>
        <dbReference type="ARBA" id="ARBA00022617"/>
    </source>
</evidence>
<evidence type="ECO:0000313" key="14">
    <source>
        <dbReference type="EMBL" id="KAH8105401.1"/>
    </source>
</evidence>
<dbReference type="InterPro" id="IPR002401">
    <property type="entry name" value="Cyt_P450_E_grp-I"/>
</dbReference>
<comment type="cofactor">
    <cofactor evidence="1 13">
        <name>heme</name>
        <dbReference type="ChEBI" id="CHEBI:30413"/>
    </cofactor>
</comment>
<dbReference type="GO" id="GO:0020037">
    <property type="term" value="F:heme binding"/>
    <property type="evidence" value="ECO:0007669"/>
    <property type="project" value="InterPro"/>
</dbReference>
<feature type="binding site" description="axial binding residue" evidence="13">
    <location>
        <position position="482"/>
    </location>
    <ligand>
        <name>heme</name>
        <dbReference type="ChEBI" id="CHEBI:30413"/>
    </ligand>
    <ligandPart>
        <name>Fe</name>
        <dbReference type="ChEBI" id="CHEBI:18248"/>
    </ligandPart>
</feature>
<keyword evidence="11" id="KW-0503">Monooxygenase</keyword>
<evidence type="ECO:0000256" key="8">
    <source>
        <dbReference type="ARBA" id="ARBA00022989"/>
    </source>
</evidence>
<dbReference type="PRINTS" id="PR00463">
    <property type="entry name" value="EP450I"/>
</dbReference>
<keyword evidence="5 13" id="KW-0349">Heme</keyword>
<evidence type="ECO:0000313" key="15">
    <source>
        <dbReference type="Proteomes" id="UP000813824"/>
    </source>
</evidence>
<dbReference type="GO" id="GO:0016020">
    <property type="term" value="C:membrane"/>
    <property type="evidence" value="ECO:0007669"/>
    <property type="project" value="UniProtKB-SubCell"/>
</dbReference>
<comment type="caution">
    <text evidence="14">The sequence shown here is derived from an EMBL/GenBank/DDBJ whole genome shotgun (WGS) entry which is preliminary data.</text>
</comment>
<dbReference type="InterPro" id="IPR036396">
    <property type="entry name" value="Cyt_P450_sf"/>
</dbReference>
<evidence type="ECO:0000256" key="4">
    <source>
        <dbReference type="ARBA" id="ARBA00010617"/>
    </source>
</evidence>
<evidence type="ECO:0000256" key="13">
    <source>
        <dbReference type="PIRSR" id="PIRSR602401-1"/>
    </source>
</evidence>
<evidence type="ECO:0000256" key="2">
    <source>
        <dbReference type="ARBA" id="ARBA00004370"/>
    </source>
</evidence>
<evidence type="ECO:0000256" key="10">
    <source>
        <dbReference type="ARBA" id="ARBA00023004"/>
    </source>
</evidence>
<dbReference type="PRINTS" id="PR00385">
    <property type="entry name" value="P450"/>
</dbReference>
<gene>
    <name evidence="14" type="ORF">BXZ70DRAFT_523982</name>
</gene>
<comment type="pathway">
    <text evidence="3">Secondary metabolite biosynthesis; terpenoid biosynthesis.</text>
</comment>
<organism evidence="14 15">
    <name type="scientific">Cristinia sonorae</name>
    <dbReference type="NCBI Taxonomy" id="1940300"/>
    <lineage>
        <taxon>Eukaryota</taxon>
        <taxon>Fungi</taxon>
        <taxon>Dikarya</taxon>
        <taxon>Basidiomycota</taxon>
        <taxon>Agaricomycotina</taxon>
        <taxon>Agaricomycetes</taxon>
        <taxon>Agaricomycetidae</taxon>
        <taxon>Agaricales</taxon>
        <taxon>Pleurotineae</taxon>
        <taxon>Stephanosporaceae</taxon>
        <taxon>Cristinia</taxon>
    </lineage>
</organism>
<dbReference type="SUPFAM" id="SSF48264">
    <property type="entry name" value="Cytochrome P450"/>
    <property type="match status" value="1"/>
</dbReference>
<dbReference type="GO" id="GO:0005506">
    <property type="term" value="F:iron ion binding"/>
    <property type="evidence" value="ECO:0007669"/>
    <property type="project" value="InterPro"/>
</dbReference>
<proteinExistence type="inferred from homology"/>
<keyword evidence="8" id="KW-1133">Transmembrane helix</keyword>
<dbReference type="Proteomes" id="UP000813824">
    <property type="component" value="Unassembled WGS sequence"/>
</dbReference>
<reference evidence="14" key="1">
    <citation type="journal article" date="2021" name="New Phytol.">
        <title>Evolutionary innovations through gain and loss of genes in the ectomycorrhizal Boletales.</title>
        <authorList>
            <person name="Wu G."/>
            <person name="Miyauchi S."/>
            <person name="Morin E."/>
            <person name="Kuo A."/>
            <person name="Drula E."/>
            <person name="Varga T."/>
            <person name="Kohler A."/>
            <person name="Feng B."/>
            <person name="Cao Y."/>
            <person name="Lipzen A."/>
            <person name="Daum C."/>
            <person name="Hundley H."/>
            <person name="Pangilinan J."/>
            <person name="Johnson J."/>
            <person name="Barry K."/>
            <person name="LaButti K."/>
            <person name="Ng V."/>
            <person name="Ahrendt S."/>
            <person name="Min B."/>
            <person name="Choi I.G."/>
            <person name="Park H."/>
            <person name="Plett J.M."/>
            <person name="Magnuson J."/>
            <person name="Spatafora J.W."/>
            <person name="Nagy L.G."/>
            <person name="Henrissat B."/>
            <person name="Grigoriev I.V."/>
            <person name="Yang Z.L."/>
            <person name="Xu J."/>
            <person name="Martin F.M."/>
        </authorList>
    </citation>
    <scope>NUCLEOTIDE SEQUENCE</scope>
    <source>
        <strain evidence="14">KKN 215</strain>
    </source>
</reference>
<dbReference type="InterPro" id="IPR001128">
    <property type="entry name" value="Cyt_P450"/>
</dbReference>
<sequence>MTVLLQAIVASGAGWLLWKIFRTLTKTSPLANIPGPAPDSFIVGHLPRFFDRHAWGMHREMWDKFPGIARIDAFFRAPMLYVWDPKALHYIVVKEQYVYEETINFTHFCSLVFGEGLLSSLGNKHKQQRKILNPVFHTNHMRTMTPTFYGVTRQLRNALESEVKGGKQEIDLLNWMTRTALELVGQGALGYSFDPLDRERTNIVAEHVKSLIPTFVPMFMVFHILPFVQNFGTASFRRRVLELIPWKRLKKALEITDTLEHTSKTILSQKKELLAQGDVAMQHQVGEGKDLMSVLLKANMRAIGEDKMPDDELLGNMSSLIFAAMETTSGALARILQMLSQHQDVQEKLRQEIIAARGDKEEIGYDELMSLPYLEAVCKETLRLHAPATNMIRTAMKDTVLPLGTPIRGKDGKIISEVTIPKGTGVVIGILACNVNPAIWGPDAHEWKPERFMNPLPDTVAEARIPGVYSNLMSFLGGGRACIGFKFSQLEMKIVISVLLEKFRFSPSDKEVYWNFAGVQYPTLGKTSWESGMPLRVELIR</sequence>
<dbReference type="CDD" id="cd11069">
    <property type="entry name" value="CYP_FUM15-like"/>
    <property type="match status" value="1"/>
</dbReference>
<dbReference type="Pfam" id="PF00067">
    <property type="entry name" value="p450"/>
    <property type="match status" value="1"/>
</dbReference>
<comment type="similarity">
    <text evidence="4">Belongs to the cytochrome P450 family.</text>
</comment>
<dbReference type="GO" id="GO:0016705">
    <property type="term" value="F:oxidoreductase activity, acting on paired donors, with incorporation or reduction of molecular oxygen"/>
    <property type="evidence" value="ECO:0007669"/>
    <property type="project" value="InterPro"/>
</dbReference>
<dbReference type="EMBL" id="JAEVFJ010000004">
    <property type="protein sequence ID" value="KAH8105401.1"/>
    <property type="molecule type" value="Genomic_DNA"/>
</dbReference>
<name>A0A8K0XTA8_9AGAR</name>
<keyword evidence="6" id="KW-0812">Transmembrane</keyword>
<keyword evidence="9" id="KW-0560">Oxidoreductase</keyword>
<dbReference type="PANTHER" id="PTHR24305:SF166">
    <property type="entry name" value="CYTOCHROME P450 12A4, MITOCHONDRIAL-RELATED"/>
    <property type="match status" value="1"/>
</dbReference>
<dbReference type="PANTHER" id="PTHR24305">
    <property type="entry name" value="CYTOCHROME P450"/>
    <property type="match status" value="1"/>
</dbReference>
<dbReference type="GO" id="GO:0004497">
    <property type="term" value="F:monooxygenase activity"/>
    <property type="evidence" value="ECO:0007669"/>
    <property type="project" value="UniProtKB-KW"/>
</dbReference>
<protein>
    <submittedName>
        <fullName evidence="14">Cytochrome P450</fullName>
    </submittedName>
</protein>
<accession>A0A8K0XTA8</accession>
<dbReference type="Gene3D" id="1.10.630.10">
    <property type="entry name" value="Cytochrome P450"/>
    <property type="match status" value="1"/>
</dbReference>
<evidence type="ECO:0000256" key="12">
    <source>
        <dbReference type="ARBA" id="ARBA00023136"/>
    </source>
</evidence>